<evidence type="ECO:0000256" key="4">
    <source>
        <dbReference type="ARBA" id="ARBA00047761"/>
    </source>
</evidence>
<evidence type="ECO:0000256" key="3">
    <source>
        <dbReference type="ARBA" id="ARBA00022912"/>
    </source>
</evidence>
<evidence type="ECO:0000256" key="6">
    <source>
        <dbReference type="SAM" id="MobiDB-lite"/>
    </source>
</evidence>
<comment type="catalytic activity">
    <reaction evidence="4">
        <text>O-phospho-L-seryl-[protein] + H2O = L-seryl-[protein] + phosphate</text>
        <dbReference type="Rhea" id="RHEA:20629"/>
        <dbReference type="Rhea" id="RHEA-COMP:9863"/>
        <dbReference type="Rhea" id="RHEA-COMP:11604"/>
        <dbReference type="ChEBI" id="CHEBI:15377"/>
        <dbReference type="ChEBI" id="CHEBI:29999"/>
        <dbReference type="ChEBI" id="CHEBI:43474"/>
        <dbReference type="ChEBI" id="CHEBI:83421"/>
        <dbReference type="EC" id="3.1.3.16"/>
    </reaction>
</comment>
<dbReference type="PROSITE" id="PS50056">
    <property type="entry name" value="TYR_PHOSPHATASE_2"/>
    <property type="match status" value="1"/>
</dbReference>
<dbReference type="EMBL" id="SUNJ01013184">
    <property type="protein sequence ID" value="TPP57452.1"/>
    <property type="molecule type" value="Genomic_DNA"/>
</dbReference>
<dbReference type="Gene3D" id="3.90.190.10">
    <property type="entry name" value="Protein tyrosine phosphatase superfamily"/>
    <property type="match status" value="1"/>
</dbReference>
<dbReference type="InterPro" id="IPR000387">
    <property type="entry name" value="Tyr_Pase_dom"/>
</dbReference>
<dbReference type="InterPro" id="IPR029021">
    <property type="entry name" value="Prot-tyrosine_phosphatase-like"/>
</dbReference>
<comment type="caution">
    <text evidence="9">The sequence shown here is derived from an EMBL/GenBank/DDBJ whole genome shotgun (WGS) entry which is preliminary data.</text>
</comment>
<organism evidence="9 10">
    <name type="scientific">Fasciola gigantica</name>
    <name type="common">Giant liver fluke</name>
    <dbReference type="NCBI Taxonomy" id="46835"/>
    <lineage>
        <taxon>Eukaryota</taxon>
        <taxon>Metazoa</taxon>
        <taxon>Spiralia</taxon>
        <taxon>Lophotrochozoa</taxon>
        <taxon>Platyhelminthes</taxon>
        <taxon>Trematoda</taxon>
        <taxon>Digenea</taxon>
        <taxon>Plagiorchiida</taxon>
        <taxon>Echinostomata</taxon>
        <taxon>Echinostomatoidea</taxon>
        <taxon>Fasciolidae</taxon>
        <taxon>Fasciola</taxon>
    </lineage>
</organism>
<dbReference type="OrthoDB" id="9979246at2759"/>
<protein>
    <submittedName>
        <fullName evidence="9">Dual specificity protein phosphatase</fullName>
    </submittedName>
</protein>
<feature type="region of interest" description="Disordered" evidence="6">
    <location>
        <begin position="229"/>
        <end position="248"/>
    </location>
</feature>
<dbReference type="GO" id="GO:0004722">
    <property type="term" value="F:protein serine/threonine phosphatase activity"/>
    <property type="evidence" value="ECO:0007669"/>
    <property type="project" value="UniProtKB-EC"/>
</dbReference>
<dbReference type="PANTHER" id="PTHR45948:SF2">
    <property type="entry name" value="DUAL SPECIFICITY PROTEIN PHOSPHATASE"/>
    <property type="match status" value="1"/>
</dbReference>
<feature type="domain" description="Tyrosine-protein phosphatase" evidence="7">
    <location>
        <begin position="4"/>
        <end position="144"/>
    </location>
</feature>
<dbReference type="Proteomes" id="UP000316759">
    <property type="component" value="Unassembled WGS sequence"/>
</dbReference>
<reference evidence="9 10" key="1">
    <citation type="submission" date="2019-04" db="EMBL/GenBank/DDBJ databases">
        <title>Annotation for the trematode Fasciola gigantica.</title>
        <authorList>
            <person name="Choi Y.-J."/>
        </authorList>
    </citation>
    <scope>NUCLEOTIDE SEQUENCE [LARGE SCALE GENOMIC DNA]</scope>
    <source>
        <strain evidence="9">Uganda_cow_1</strain>
    </source>
</reference>
<dbReference type="GO" id="GO:0007165">
    <property type="term" value="P:signal transduction"/>
    <property type="evidence" value="ECO:0007669"/>
    <property type="project" value="TreeGrafter"/>
</dbReference>
<evidence type="ECO:0000313" key="10">
    <source>
        <dbReference type="Proteomes" id="UP000316759"/>
    </source>
</evidence>
<evidence type="ECO:0000259" key="8">
    <source>
        <dbReference type="PROSITE" id="PS50056"/>
    </source>
</evidence>
<evidence type="ECO:0000313" key="9">
    <source>
        <dbReference type="EMBL" id="TPP57452.1"/>
    </source>
</evidence>
<keyword evidence="2" id="KW-0378">Hydrolase</keyword>
<gene>
    <name evidence="9" type="ORF">FGIG_08510</name>
</gene>
<accession>A0A504Y7I3</accession>
<comment type="catalytic activity">
    <reaction evidence="5">
        <text>O-phospho-L-threonyl-[protein] + H2O = L-threonyl-[protein] + phosphate</text>
        <dbReference type="Rhea" id="RHEA:47004"/>
        <dbReference type="Rhea" id="RHEA-COMP:11060"/>
        <dbReference type="Rhea" id="RHEA-COMP:11605"/>
        <dbReference type="ChEBI" id="CHEBI:15377"/>
        <dbReference type="ChEBI" id="CHEBI:30013"/>
        <dbReference type="ChEBI" id="CHEBI:43474"/>
        <dbReference type="ChEBI" id="CHEBI:61977"/>
        <dbReference type="EC" id="3.1.3.16"/>
    </reaction>
</comment>
<evidence type="ECO:0000259" key="7">
    <source>
        <dbReference type="PROSITE" id="PS50054"/>
    </source>
</evidence>
<feature type="domain" description="Tyrosine specific protein phosphatases" evidence="8">
    <location>
        <begin position="65"/>
        <end position="122"/>
    </location>
</feature>
<keyword evidence="3" id="KW-0904">Protein phosphatase</keyword>
<comment type="similarity">
    <text evidence="1">Belongs to the protein-tyrosine phosphatase family. Non-receptor class dual specificity subfamily.</text>
</comment>
<dbReference type="SMART" id="SM00195">
    <property type="entry name" value="DSPc"/>
    <property type="match status" value="1"/>
</dbReference>
<dbReference type="STRING" id="46835.A0A504Y7I3"/>
<dbReference type="InterPro" id="IPR020422">
    <property type="entry name" value="TYR_PHOSPHATASE_DUAL_dom"/>
</dbReference>
<dbReference type="PANTHER" id="PTHR45948">
    <property type="entry name" value="DUAL SPECIFICITY PROTEIN PHOSPHATASE DDB_G0269404-RELATED"/>
    <property type="match status" value="1"/>
</dbReference>
<evidence type="ECO:0000256" key="5">
    <source>
        <dbReference type="ARBA" id="ARBA00048336"/>
    </source>
</evidence>
<dbReference type="GO" id="GO:0004725">
    <property type="term" value="F:protein tyrosine phosphatase activity"/>
    <property type="evidence" value="ECO:0007669"/>
    <property type="project" value="TreeGrafter"/>
</dbReference>
<keyword evidence="10" id="KW-1185">Reference proteome</keyword>
<dbReference type="AlphaFoldDB" id="A0A504Y7I3"/>
<sequence>MGGGMSRVMPGIYVGGLTAAKSQIQLNTHQITHLCTVIHEGVHLDSGRKQILFRADDSPDENLSRFFEDAVNFIHEARVSGGSVLIHCACGVSRSVTITLAYLLVATDFSLVDLTKAIQGARHCACPNYGFRKQLIEFEESKKHLQLRERLFARFGPWPEDKREADSAELKEHMATQEYYLENGVYPGEESLEKAASGDPNQPPKKLNAAFFTVHTKNGSRDLAELMASRPAPPGATETVEAEKPNTT</sequence>
<evidence type="ECO:0000256" key="1">
    <source>
        <dbReference type="ARBA" id="ARBA00008601"/>
    </source>
</evidence>
<name>A0A504Y7I3_FASGI</name>
<dbReference type="Pfam" id="PF00782">
    <property type="entry name" value="DSPc"/>
    <property type="match status" value="1"/>
</dbReference>
<dbReference type="InterPro" id="IPR000340">
    <property type="entry name" value="Dual-sp_phosphatase_cat-dom"/>
</dbReference>
<dbReference type="PROSITE" id="PS50054">
    <property type="entry name" value="TYR_PHOSPHATASE_DUAL"/>
    <property type="match status" value="1"/>
</dbReference>
<proteinExistence type="inferred from homology"/>
<evidence type="ECO:0000256" key="2">
    <source>
        <dbReference type="ARBA" id="ARBA00022801"/>
    </source>
</evidence>
<dbReference type="SUPFAM" id="SSF52799">
    <property type="entry name" value="(Phosphotyrosine protein) phosphatases II"/>
    <property type="match status" value="1"/>
</dbReference>
<dbReference type="GO" id="GO:0005829">
    <property type="term" value="C:cytosol"/>
    <property type="evidence" value="ECO:0007669"/>
    <property type="project" value="TreeGrafter"/>
</dbReference>